<keyword evidence="2" id="KW-1185">Reference proteome</keyword>
<name>A0ACB8TY61_9APHY</name>
<organism evidence="1 2">
    <name type="scientific">Irpex rosettiformis</name>
    <dbReference type="NCBI Taxonomy" id="378272"/>
    <lineage>
        <taxon>Eukaryota</taxon>
        <taxon>Fungi</taxon>
        <taxon>Dikarya</taxon>
        <taxon>Basidiomycota</taxon>
        <taxon>Agaricomycotina</taxon>
        <taxon>Agaricomycetes</taxon>
        <taxon>Polyporales</taxon>
        <taxon>Irpicaceae</taxon>
        <taxon>Irpex</taxon>
    </lineage>
</organism>
<protein>
    <submittedName>
        <fullName evidence="1">Uncharacterized protein</fullName>
    </submittedName>
</protein>
<accession>A0ACB8TY61</accession>
<evidence type="ECO:0000313" key="2">
    <source>
        <dbReference type="Proteomes" id="UP001055072"/>
    </source>
</evidence>
<dbReference type="Proteomes" id="UP001055072">
    <property type="component" value="Unassembled WGS sequence"/>
</dbReference>
<sequence>MPTSAETAARSDVAPNDDIIDRRSYTAQNGPIMPSEVVPPTEVEDVSQQGATQPGSGSTVTTHPPRFKEKVIGYAKEIRGTALGKHETKEQGQRIVHGEEKFEPKKVGSTDTGIRGRETVVFKTRQKTSKASKLRDDMPPVVVRRRRRATRRGASERANFLIGQALNHYFNSFESFLAHKPTGSNIIW</sequence>
<reference evidence="1" key="1">
    <citation type="journal article" date="2021" name="Environ. Microbiol.">
        <title>Gene family expansions and transcriptome signatures uncover fungal adaptations to wood decay.</title>
        <authorList>
            <person name="Hage H."/>
            <person name="Miyauchi S."/>
            <person name="Viragh M."/>
            <person name="Drula E."/>
            <person name="Min B."/>
            <person name="Chaduli D."/>
            <person name="Navarro D."/>
            <person name="Favel A."/>
            <person name="Norest M."/>
            <person name="Lesage-Meessen L."/>
            <person name="Balint B."/>
            <person name="Merenyi Z."/>
            <person name="de Eugenio L."/>
            <person name="Morin E."/>
            <person name="Martinez A.T."/>
            <person name="Baldrian P."/>
            <person name="Stursova M."/>
            <person name="Martinez M.J."/>
            <person name="Novotny C."/>
            <person name="Magnuson J.K."/>
            <person name="Spatafora J.W."/>
            <person name="Maurice S."/>
            <person name="Pangilinan J."/>
            <person name="Andreopoulos W."/>
            <person name="LaButti K."/>
            <person name="Hundley H."/>
            <person name="Na H."/>
            <person name="Kuo A."/>
            <person name="Barry K."/>
            <person name="Lipzen A."/>
            <person name="Henrissat B."/>
            <person name="Riley R."/>
            <person name="Ahrendt S."/>
            <person name="Nagy L.G."/>
            <person name="Grigoriev I.V."/>
            <person name="Martin F."/>
            <person name="Rosso M.N."/>
        </authorList>
    </citation>
    <scope>NUCLEOTIDE SEQUENCE</scope>
    <source>
        <strain evidence="1">CBS 384.51</strain>
    </source>
</reference>
<gene>
    <name evidence="1" type="ORF">BDY19DRAFT_995422</name>
</gene>
<proteinExistence type="predicted"/>
<dbReference type="EMBL" id="MU274920">
    <property type="protein sequence ID" value="KAI0086992.1"/>
    <property type="molecule type" value="Genomic_DNA"/>
</dbReference>
<comment type="caution">
    <text evidence="1">The sequence shown here is derived from an EMBL/GenBank/DDBJ whole genome shotgun (WGS) entry which is preliminary data.</text>
</comment>
<evidence type="ECO:0000313" key="1">
    <source>
        <dbReference type="EMBL" id="KAI0086992.1"/>
    </source>
</evidence>